<organism evidence="2 3">
    <name type="scientific">Floridaenema aerugineum BLCC-F46</name>
    <dbReference type="NCBI Taxonomy" id="3153654"/>
    <lineage>
        <taxon>Bacteria</taxon>
        <taxon>Bacillati</taxon>
        <taxon>Cyanobacteriota</taxon>
        <taxon>Cyanophyceae</taxon>
        <taxon>Oscillatoriophycideae</taxon>
        <taxon>Aerosakkonematales</taxon>
        <taxon>Aerosakkonemataceae</taxon>
        <taxon>Floridanema</taxon>
        <taxon>Floridanema aerugineum</taxon>
    </lineage>
</organism>
<evidence type="ECO:0000259" key="1">
    <source>
        <dbReference type="PROSITE" id="PS50943"/>
    </source>
</evidence>
<dbReference type="InterPro" id="IPR001387">
    <property type="entry name" value="Cro/C1-type_HTH"/>
</dbReference>
<dbReference type="InterPro" id="IPR010982">
    <property type="entry name" value="Lambda_DNA-bd_dom_sf"/>
</dbReference>
<protein>
    <submittedName>
        <fullName evidence="2">Type II toxin-antitoxin system HigA family antitoxin</fullName>
    </submittedName>
</protein>
<comment type="caution">
    <text evidence="2">The sequence shown here is derived from an EMBL/GenBank/DDBJ whole genome shotgun (WGS) entry which is preliminary data.</text>
</comment>
<feature type="domain" description="HTH cro/C1-type" evidence="1">
    <location>
        <begin position="78"/>
        <end position="131"/>
    </location>
</feature>
<dbReference type="SMART" id="SM00530">
    <property type="entry name" value="HTH_XRE"/>
    <property type="match status" value="1"/>
</dbReference>
<gene>
    <name evidence="2" type="ORF">ACE1CC_08885</name>
</gene>
<dbReference type="EMBL" id="JBHFNQ010000065">
    <property type="protein sequence ID" value="MFB2876998.1"/>
    <property type="molecule type" value="Genomic_DNA"/>
</dbReference>
<sequence length="133" mass="15393">MTLTFNPENYKQLLITYLPRVIKTEAENEKALAIVEDLMHRKRTPEEDELYQLLVTLIEKFEQEYYQPNQQNNPQSMLLFLLEESGKSLTDLQAVLGSTTAVDEIVQGQAKMTPEQARKIADFFHVNPSLFTE</sequence>
<evidence type="ECO:0000313" key="2">
    <source>
        <dbReference type="EMBL" id="MFB2876998.1"/>
    </source>
</evidence>
<evidence type="ECO:0000313" key="3">
    <source>
        <dbReference type="Proteomes" id="UP001576774"/>
    </source>
</evidence>
<keyword evidence="3" id="KW-1185">Reference proteome</keyword>
<dbReference type="SUPFAM" id="SSF47413">
    <property type="entry name" value="lambda repressor-like DNA-binding domains"/>
    <property type="match status" value="1"/>
</dbReference>
<dbReference type="RefSeq" id="WP_413270111.1">
    <property type="nucleotide sequence ID" value="NZ_JBHFNQ010000065.1"/>
</dbReference>
<proteinExistence type="predicted"/>
<dbReference type="Proteomes" id="UP001576774">
    <property type="component" value="Unassembled WGS sequence"/>
</dbReference>
<dbReference type="PROSITE" id="PS50943">
    <property type="entry name" value="HTH_CROC1"/>
    <property type="match status" value="1"/>
</dbReference>
<reference evidence="2 3" key="1">
    <citation type="submission" date="2024-09" db="EMBL/GenBank/DDBJ databases">
        <title>Floridaenema gen nov. (Aerosakkonemataceae, Aerosakkonematales ord. nov., Cyanobacteria) from benthic tropical and subtropical fresh waters, with the description of four new species.</title>
        <authorList>
            <person name="Moretto J.A."/>
            <person name="Berthold D.E."/>
            <person name="Lefler F.W."/>
            <person name="Huang I.-S."/>
            <person name="Laughinghouse H. IV."/>
        </authorList>
    </citation>
    <scope>NUCLEOTIDE SEQUENCE [LARGE SCALE GENOMIC DNA]</scope>
    <source>
        <strain evidence="2 3">BLCC-F46</strain>
    </source>
</reference>
<dbReference type="Gene3D" id="1.10.260.40">
    <property type="entry name" value="lambda repressor-like DNA-binding domains"/>
    <property type="match status" value="1"/>
</dbReference>
<accession>A0ABV4X2K5</accession>
<name>A0ABV4X2K5_9CYAN</name>